<keyword evidence="13" id="KW-1185">Reference proteome</keyword>
<dbReference type="RefSeq" id="WP_006778766.1">
    <property type="nucleotide sequence ID" value="NZ_CP040506.1"/>
</dbReference>
<organism evidence="12 13">
    <name type="scientific">Hungatella hathewayi WAL-18680</name>
    <dbReference type="NCBI Taxonomy" id="742737"/>
    <lineage>
        <taxon>Bacteria</taxon>
        <taxon>Bacillati</taxon>
        <taxon>Bacillota</taxon>
        <taxon>Clostridia</taxon>
        <taxon>Lachnospirales</taxon>
        <taxon>Lachnospiraceae</taxon>
        <taxon>Hungatella</taxon>
    </lineage>
</organism>
<evidence type="ECO:0000256" key="4">
    <source>
        <dbReference type="ARBA" id="ARBA00023015"/>
    </source>
</evidence>
<keyword evidence="5 9" id="KW-0238">DNA-binding</keyword>
<dbReference type="PROSITE" id="PS50110">
    <property type="entry name" value="RESPONSE_REGULATORY"/>
    <property type="match status" value="1"/>
</dbReference>
<dbReference type="GO" id="GO:0000156">
    <property type="term" value="F:phosphorelay response regulator activity"/>
    <property type="evidence" value="ECO:0007669"/>
    <property type="project" value="TreeGrafter"/>
</dbReference>
<dbReference type="GO" id="GO:0006355">
    <property type="term" value="P:regulation of DNA-templated transcription"/>
    <property type="evidence" value="ECO:0007669"/>
    <property type="project" value="InterPro"/>
</dbReference>
<dbReference type="GO" id="GO:0032993">
    <property type="term" value="C:protein-DNA complex"/>
    <property type="evidence" value="ECO:0007669"/>
    <property type="project" value="TreeGrafter"/>
</dbReference>
<dbReference type="Proteomes" id="UP000005384">
    <property type="component" value="Unassembled WGS sequence"/>
</dbReference>
<dbReference type="CDD" id="cd00383">
    <property type="entry name" value="trans_reg_C"/>
    <property type="match status" value="1"/>
</dbReference>
<dbReference type="PATRIC" id="fig|742737.3.peg.775"/>
<evidence type="ECO:0000259" key="11">
    <source>
        <dbReference type="PROSITE" id="PS51755"/>
    </source>
</evidence>
<keyword evidence="3" id="KW-0902">Two-component regulatory system</keyword>
<keyword evidence="6" id="KW-0804">Transcription</keyword>
<dbReference type="PANTHER" id="PTHR48111">
    <property type="entry name" value="REGULATOR OF RPOS"/>
    <property type="match status" value="1"/>
</dbReference>
<dbReference type="Gene3D" id="3.40.50.2300">
    <property type="match status" value="1"/>
</dbReference>
<dbReference type="InterPro" id="IPR001789">
    <property type="entry name" value="Sig_transdc_resp-reg_receiver"/>
</dbReference>
<evidence type="ECO:0000313" key="12">
    <source>
        <dbReference type="EMBL" id="EHI61165.1"/>
    </source>
</evidence>
<dbReference type="InterPro" id="IPR036388">
    <property type="entry name" value="WH-like_DNA-bd_sf"/>
</dbReference>
<dbReference type="SUPFAM" id="SSF52172">
    <property type="entry name" value="CheY-like"/>
    <property type="match status" value="1"/>
</dbReference>
<comment type="function">
    <text evidence="7">May play the central regulatory role in sporulation. It may be an element of the effector pathway responsible for the activation of sporulation genes in response to nutritional stress. Spo0A may act in concert with spo0H (a sigma factor) to control the expression of some genes that are critical to the sporulation process.</text>
</comment>
<accession>G5IBK2</accession>
<evidence type="ECO:0000256" key="6">
    <source>
        <dbReference type="ARBA" id="ARBA00023163"/>
    </source>
</evidence>
<evidence type="ECO:0000256" key="5">
    <source>
        <dbReference type="ARBA" id="ARBA00023125"/>
    </source>
</evidence>
<sequence>MAHILIVEDNEEVAGHMKAFLEQSGYEAVCVRDGEDTLKHLGEREVDLILLDMVLPDVTGMELCLEIRKKSDCPIIYVSCVSDTETIVKALENGGDDYLVKPVDYDQLLARIHAKLRRRGNAPGEKKNTGPEVIRFKQFTLDKNRHKVLHREGEDMKEILLSPIEYDILVYMAENPNRLLAYAELYEHVWDCASLGDVRTVMVHVSNLRKKIDLWQNGMITTVRRAGYIFSDV</sequence>
<evidence type="ECO:0000256" key="3">
    <source>
        <dbReference type="ARBA" id="ARBA00023012"/>
    </source>
</evidence>
<feature type="modified residue" description="4-aspartylphosphate" evidence="8">
    <location>
        <position position="52"/>
    </location>
</feature>
<dbReference type="InterPro" id="IPR016032">
    <property type="entry name" value="Sig_transdc_resp-reg_C-effctor"/>
</dbReference>
<dbReference type="SMART" id="SM00862">
    <property type="entry name" value="Trans_reg_C"/>
    <property type="match status" value="1"/>
</dbReference>
<name>G5IBK2_9FIRM</name>
<dbReference type="InterPro" id="IPR039420">
    <property type="entry name" value="WalR-like"/>
</dbReference>
<dbReference type="OrthoDB" id="1646152at2"/>
<dbReference type="AlphaFoldDB" id="G5IBK2"/>
<dbReference type="GO" id="GO:0000976">
    <property type="term" value="F:transcription cis-regulatory region binding"/>
    <property type="evidence" value="ECO:0007669"/>
    <property type="project" value="TreeGrafter"/>
</dbReference>
<evidence type="ECO:0000256" key="8">
    <source>
        <dbReference type="PROSITE-ProRule" id="PRU00169"/>
    </source>
</evidence>
<keyword evidence="4" id="KW-0805">Transcription regulation</keyword>
<evidence type="ECO:0000256" key="7">
    <source>
        <dbReference type="ARBA" id="ARBA00024867"/>
    </source>
</evidence>
<evidence type="ECO:0000259" key="10">
    <source>
        <dbReference type="PROSITE" id="PS50110"/>
    </source>
</evidence>
<dbReference type="HOGENOM" id="CLU_000445_30_4_9"/>
<proteinExistence type="predicted"/>
<feature type="domain" description="Response regulatory" evidence="10">
    <location>
        <begin position="3"/>
        <end position="116"/>
    </location>
</feature>
<dbReference type="Pfam" id="PF00072">
    <property type="entry name" value="Response_reg"/>
    <property type="match status" value="1"/>
</dbReference>
<dbReference type="Gene3D" id="1.10.10.10">
    <property type="entry name" value="Winged helix-like DNA-binding domain superfamily/Winged helix DNA-binding domain"/>
    <property type="match status" value="1"/>
</dbReference>
<dbReference type="GO" id="GO:0005829">
    <property type="term" value="C:cytosol"/>
    <property type="evidence" value="ECO:0007669"/>
    <property type="project" value="TreeGrafter"/>
</dbReference>
<dbReference type="SMART" id="SM00448">
    <property type="entry name" value="REC"/>
    <property type="match status" value="1"/>
</dbReference>
<evidence type="ECO:0000313" key="13">
    <source>
        <dbReference type="Proteomes" id="UP000005384"/>
    </source>
</evidence>
<dbReference type="SUPFAM" id="SSF46894">
    <property type="entry name" value="C-terminal effector domain of the bipartite response regulators"/>
    <property type="match status" value="1"/>
</dbReference>
<reference evidence="12 13" key="1">
    <citation type="submission" date="2011-08" db="EMBL/GenBank/DDBJ databases">
        <title>The Genome Sequence of Clostridium hathewayi WAL-18680.</title>
        <authorList>
            <consortium name="The Broad Institute Genome Sequencing Platform"/>
            <person name="Earl A."/>
            <person name="Ward D."/>
            <person name="Feldgarden M."/>
            <person name="Gevers D."/>
            <person name="Finegold S.M."/>
            <person name="Summanen P.H."/>
            <person name="Molitoris D.R."/>
            <person name="Song M."/>
            <person name="Daigneault M."/>
            <person name="Allen-Vercoe E."/>
            <person name="Young S.K."/>
            <person name="Zeng Q."/>
            <person name="Gargeya S."/>
            <person name="Fitzgerald M."/>
            <person name="Haas B."/>
            <person name="Abouelleil A."/>
            <person name="Alvarado L."/>
            <person name="Arachchi H.M."/>
            <person name="Berlin A."/>
            <person name="Brown A."/>
            <person name="Chapman S.B."/>
            <person name="Chen Z."/>
            <person name="Dunbar C."/>
            <person name="Freedman E."/>
            <person name="Gearin G."/>
            <person name="Gellesch M."/>
            <person name="Goldberg J."/>
            <person name="Griggs A."/>
            <person name="Gujja S."/>
            <person name="Heiman D."/>
            <person name="Howarth C."/>
            <person name="Larson L."/>
            <person name="Lui A."/>
            <person name="MacDonald P.J.P."/>
            <person name="Montmayeur A."/>
            <person name="Murphy C."/>
            <person name="Neiman D."/>
            <person name="Pearson M."/>
            <person name="Priest M."/>
            <person name="Roberts A."/>
            <person name="Saif S."/>
            <person name="Shea T."/>
            <person name="Shenoy N."/>
            <person name="Sisk P."/>
            <person name="Stolte C."/>
            <person name="Sykes S."/>
            <person name="Wortman J."/>
            <person name="Nusbaum C."/>
            <person name="Birren B."/>
        </authorList>
    </citation>
    <scope>NUCLEOTIDE SEQUENCE [LARGE SCALE GENOMIC DNA]</scope>
    <source>
        <strain evidence="12 13">WAL-18680</strain>
    </source>
</reference>
<gene>
    <name evidence="12" type="ORF">HMPREF9473_00780</name>
</gene>
<dbReference type="InterPro" id="IPR011006">
    <property type="entry name" value="CheY-like_superfamily"/>
</dbReference>
<dbReference type="Pfam" id="PF00486">
    <property type="entry name" value="Trans_reg_C"/>
    <property type="match status" value="1"/>
</dbReference>
<evidence type="ECO:0000256" key="1">
    <source>
        <dbReference type="ARBA" id="ARBA00018672"/>
    </source>
</evidence>
<dbReference type="InterPro" id="IPR001867">
    <property type="entry name" value="OmpR/PhoB-type_DNA-bd"/>
</dbReference>
<evidence type="ECO:0000256" key="2">
    <source>
        <dbReference type="ARBA" id="ARBA00022553"/>
    </source>
</evidence>
<feature type="DNA-binding region" description="OmpR/PhoB-type" evidence="9">
    <location>
        <begin position="131"/>
        <end position="232"/>
    </location>
</feature>
<dbReference type="EMBL" id="ADLN01000006">
    <property type="protein sequence ID" value="EHI61165.1"/>
    <property type="molecule type" value="Genomic_DNA"/>
</dbReference>
<keyword evidence="2 8" id="KW-0597">Phosphoprotein</keyword>
<feature type="domain" description="OmpR/PhoB-type" evidence="11">
    <location>
        <begin position="131"/>
        <end position="232"/>
    </location>
</feature>
<evidence type="ECO:0000256" key="9">
    <source>
        <dbReference type="PROSITE-ProRule" id="PRU01091"/>
    </source>
</evidence>
<dbReference type="PANTHER" id="PTHR48111:SF22">
    <property type="entry name" value="REGULATOR OF RPOS"/>
    <property type="match status" value="1"/>
</dbReference>
<dbReference type="PROSITE" id="PS51755">
    <property type="entry name" value="OMPR_PHOB"/>
    <property type="match status" value="1"/>
</dbReference>
<comment type="caution">
    <text evidence="12">The sequence shown here is derived from an EMBL/GenBank/DDBJ whole genome shotgun (WGS) entry which is preliminary data.</text>
</comment>
<protein>
    <recommendedName>
        <fullName evidence="1">Stage 0 sporulation protein A homolog</fullName>
    </recommendedName>
</protein>
<dbReference type="CDD" id="cd17574">
    <property type="entry name" value="REC_OmpR"/>
    <property type="match status" value="1"/>
</dbReference>